<dbReference type="NCBIfam" id="NF033546">
    <property type="entry name" value="transpos_IS21"/>
    <property type="match status" value="1"/>
</dbReference>
<proteinExistence type="inferred from homology"/>
<evidence type="ECO:0000313" key="3">
    <source>
        <dbReference type="EMBL" id="EXY77021.1"/>
    </source>
</evidence>
<accession>A0A015U1J3</accession>
<dbReference type="PANTHER" id="PTHR35004:SF7">
    <property type="entry name" value="INTEGRASE PROTEIN"/>
    <property type="match status" value="1"/>
</dbReference>
<dbReference type="Pfam" id="PF22483">
    <property type="entry name" value="Mu-transpos_C_2"/>
    <property type="match status" value="1"/>
</dbReference>
<dbReference type="GO" id="GO:0015074">
    <property type="term" value="P:DNA integration"/>
    <property type="evidence" value="ECO:0007669"/>
    <property type="project" value="InterPro"/>
</dbReference>
<dbReference type="PATRIC" id="fig|1339315.3.peg.77"/>
<sequence>MYHMEERDSIILAYRRDGLSIREIARRNGMSRKTVRKYLRAFEQAVGDNPDAEAMDTYLQQPVRYDSSKRVRRVMNQQVMEAIDGFMARNRSNAAAGLRKQQMRKIDMWRRLRDQGIEIAYSTVCQYVRALEMAVSAPAKSPAAFIRQEYEPGFRCEFDWGVLTLWIAGVKTKLHMAVFTMNHSNLRRAYLFSREDTLALMEAHRNCFRALGGTPQVMAYDNMRVAVKKFLGQEREHTDALRRMELHYCFTPHFCNPRSGWEKGKVERSVEHIRRRAFAYDVRFGSLEQAQCHLDKVCDRLNGEASNMSAQEKKERVQADIAALRPLDHGDMGCFEQRHARVGKYSTITVDGVHYSVPDRLVGREGPIKMYSERIVVLDGRDKVATHVRSRRLGDWCIDLMHYLGTFLRKPAALGRSTAMRQVHPDVAALFRKHFTDSPRSFVELLVFTRDNQRTYADILAAADRLSSRGLKRLSSEQLSAEMLASDGNGTANVRQDAATLTPSDPQQTAIEESASQTLDTLSAMIGCGATQQPVNKVTV</sequence>
<evidence type="ECO:0000256" key="1">
    <source>
        <dbReference type="ARBA" id="ARBA00009277"/>
    </source>
</evidence>
<name>A0A015U1J3_BACFG</name>
<comment type="caution">
    <text evidence="3">The sequence shown here is derived from an EMBL/GenBank/DDBJ whole genome shotgun (WGS) entry which is preliminary data.</text>
</comment>
<dbReference type="Pfam" id="PF13384">
    <property type="entry name" value="HTH_23"/>
    <property type="match status" value="1"/>
</dbReference>
<dbReference type="EMBL" id="JGCY01000031">
    <property type="protein sequence ID" value="EXY77021.1"/>
    <property type="molecule type" value="Genomic_DNA"/>
</dbReference>
<feature type="domain" description="Integrase catalytic" evidence="2">
    <location>
        <begin position="148"/>
        <end position="322"/>
    </location>
</feature>
<dbReference type="InterPro" id="IPR001584">
    <property type="entry name" value="Integrase_cat-core"/>
</dbReference>
<organism evidence="3 4">
    <name type="scientific">Bacteroides fragilis str. 3988T(B)14</name>
    <dbReference type="NCBI Taxonomy" id="1339315"/>
    <lineage>
        <taxon>Bacteria</taxon>
        <taxon>Pseudomonadati</taxon>
        <taxon>Bacteroidota</taxon>
        <taxon>Bacteroidia</taxon>
        <taxon>Bacteroidales</taxon>
        <taxon>Bacteroidaceae</taxon>
        <taxon>Bacteroides</taxon>
    </lineage>
</organism>
<evidence type="ECO:0000313" key="4">
    <source>
        <dbReference type="Proteomes" id="UP000020529"/>
    </source>
</evidence>
<dbReference type="GO" id="GO:0003676">
    <property type="term" value="F:nucleic acid binding"/>
    <property type="evidence" value="ECO:0007669"/>
    <property type="project" value="InterPro"/>
</dbReference>
<dbReference type="InterPro" id="IPR012337">
    <property type="entry name" value="RNaseH-like_sf"/>
</dbReference>
<evidence type="ECO:0000259" key="2">
    <source>
        <dbReference type="PROSITE" id="PS50994"/>
    </source>
</evidence>
<dbReference type="Gene3D" id="3.30.420.10">
    <property type="entry name" value="Ribonuclease H-like superfamily/Ribonuclease H"/>
    <property type="match status" value="1"/>
</dbReference>
<dbReference type="AlphaFoldDB" id="A0A015U1J3"/>
<dbReference type="Proteomes" id="UP000020529">
    <property type="component" value="Unassembled WGS sequence"/>
</dbReference>
<dbReference type="InterPro" id="IPR054353">
    <property type="entry name" value="IstA-like_C"/>
</dbReference>
<comment type="similarity">
    <text evidence="1">Belongs to the transposase IS21/IS408/IS1162 family.</text>
</comment>
<dbReference type="SUPFAM" id="SSF46689">
    <property type="entry name" value="Homeodomain-like"/>
    <property type="match status" value="1"/>
</dbReference>
<dbReference type="InterPro" id="IPR009057">
    <property type="entry name" value="Homeodomain-like_sf"/>
</dbReference>
<dbReference type="Gene3D" id="1.10.10.60">
    <property type="entry name" value="Homeodomain-like"/>
    <property type="match status" value="1"/>
</dbReference>
<reference evidence="3 4" key="1">
    <citation type="submission" date="2014-02" db="EMBL/GenBank/DDBJ databases">
        <authorList>
            <person name="Sears C."/>
            <person name="Carroll K."/>
            <person name="Sack B.R."/>
            <person name="Qadri F."/>
            <person name="Myers L.L."/>
            <person name="Chung G.-T."/>
            <person name="Escheverria P."/>
            <person name="Fraser C.M."/>
            <person name="Sadzewicz L."/>
            <person name="Shefchek K.A."/>
            <person name="Tallon L."/>
            <person name="Das S.P."/>
            <person name="Daugherty S."/>
            <person name="Mongodin E.F."/>
        </authorList>
    </citation>
    <scope>NUCLEOTIDE SEQUENCE [LARGE SCALE GENOMIC DNA]</scope>
    <source>
        <strain evidence="4">3988T(B)14</strain>
    </source>
</reference>
<dbReference type="PANTHER" id="PTHR35004">
    <property type="entry name" value="TRANSPOSASE RV3428C-RELATED"/>
    <property type="match status" value="1"/>
</dbReference>
<gene>
    <name evidence="3" type="ORF">M124_4069</name>
</gene>
<dbReference type="SUPFAM" id="SSF53098">
    <property type="entry name" value="Ribonuclease H-like"/>
    <property type="match status" value="1"/>
</dbReference>
<dbReference type="PROSITE" id="PS50994">
    <property type="entry name" value="INTEGRASE"/>
    <property type="match status" value="1"/>
</dbReference>
<dbReference type="InterPro" id="IPR036397">
    <property type="entry name" value="RNaseH_sf"/>
</dbReference>
<protein>
    <submittedName>
        <fullName evidence="3">Integrase core domain protein</fullName>
    </submittedName>
</protein>